<feature type="compositionally biased region" description="Basic and acidic residues" evidence="1">
    <location>
        <begin position="62"/>
        <end position="71"/>
    </location>
</feature>
<feature type="region of interest" description="Disordered" evidence="1">
    <location>
        <begin position="1"/>
        <end position="76"/>
    </location>
</feature>
<name>A0ABP0L9S0_9DINO</name>
<sequence>MMGVLEQLSPKAHQEGSTGFFGDHTAPKTPKTPKAPKTPTSPQSPQSEDGFNLKIFESLPSPKEKEIEERPCAAADRPVLLGRSMGLYPKMAAPPSTSPPGPAASTRRVCFEQDGEMLAVMSREAHAGRQRRIRDRFGAFRV</sequence>
<protein>
    <submittedName>
        <fullName evidence="2">Uncharacterized protein</fullName>
    </submittedName>
</protein>
<organism evidence="2 3">
    <name type="scientific">Durusdinium trenchii</name>
    <dbReference type="NCBI Taxonomy" id="1381693"/>
    <lineage>
        <taxon>Eukaryota</taxon>
        <taxon>Sar</taxon>
        <taxon>Alveolata</taxon>
        <taxon>Dinophyceae</taxon>
        <taxon>Suessiales</taxon>
        <taxon>Symbiodiniaceae</taxon>
        <taxon>Durusdinium</taxon>
    </lineage>
</organism>
<comment type="caution">
    <text evidence="2">The sequence shown here is derived from an EMBL/GenBank/DDBJ whole genome shotgun (WGS) entry which is preliminary data.</text>
</comment>
<evidence type="ECO:0000313" key="3">
    <source>
        <dbReference type="Proteomes" id="UP001642484"/>
    </source>
</evidence>
<reference evidence="2 3" key="1">
    <citation type="submission" date="2024-02" db="EMBL/GenBank/DDBJ databases">
        <authorList>
            <person name="Chen Y."/>
            <person name="Shah S."/>
            <person name="Dougan E. K."/>
            <person name="Thang M."/>
            <person name="Chan C."/>
        </authorList>
    </citation>
    <scope>NUCLEOTIDE SEQUENCE [LARGE SCALE GENOMIC DNA]</scope>
</reference>
<evidence type="ECO:0000313" key="2">
    <source>
        <dbReference type="EMBL" id="CAK9035922.1"/>
    </source>
</evidence>
<gene>
    <name evidence="2" type="ORF">CCMP2556_LOCUS20085</name>
</gene>
<accession>A0ABP0L9S0</accession>
<keyword evidence="3" id="KW-1185">Reference proteome</keyword>
<evidence type="ECO:0000256" key="1">
    <source>
        <dbReference type="SAM" id="MobiDB-lite"/>
    </source>
</evidence>
<proteinExistence type="predicted"/>
<feature type="compositionally biased region" description="Low complexity" evidence="1">
    <location>
        <begin position="35"/>
        <end position="46"/>
    </location>
</feature>
<dbReference type="Proteomes" id="UP001642484">
    <property type="component" value="Unassembled WGS sequence"/>
</dbReference>
<dbReference type="EMBL" id="CAXAMN010011669">
    <property type="protein sequence ID" value="CAK9035922.1"/>
    <property type="molecule type" value="Genomic_DNA"/>
</dbReference>